<dbReference type="RefSeq" id="WP_061567212.1">
    <property type="nucleotide sequence ID" value="NZ_JARMST010000041.1"/>
</dbReference>
<comment type="caution">
    <text evidence="3">The sequence shown here is derived from an EMBL/GenBank/DDBJ whole genome shotgun (WGS) entry which is preliminary data.</text>
</comment>
<dbReference type="Pfam" id="PF01844">
    <property type="entry name" value="HNH"/>
    <property type="match status" value="1"/>
</dbReference>
<dbReference type="GO" id="GO:0008270">
    <property type="term" value="F:zinc ion binding"/>
    <property type="evidence" value="ECO:0007669"/>
    <property type="project" value="InterPro"/>
</dbReference>
<dbReference type="InterPro" id="IPR003615">
    <property type="entry name" value="HNH_nuc"/>
</dbReference>
<feature type="region of interest" description="Disordered" evidence="1">
    <location>
        <begin position="9"/>
        <end position="30"/>
    </location>
</feature>
<dbReference type="PATRIC" id="fig|1422.18.peg.2001"/>
<dbReference type="EMBL" id="LQYV01000024">
    <property type="protein sequence ID" value="KYD28545.1"/>
    <property type="molecule type" value="Genomic_DNA"/>
</dbReference>
<dbReference type="Gene3D" id="1.10.30.50">
    <property type="match status" value="1"/>
</dbReference>
<protein>
    <recommendedName>
        <fullName evidence="2">HNH nuclease domain-containing protein</fullName>
    </recommendedName>
</protein>
<dbReference type="InterPro" id="IPR002711">
    <property type="entry name" value="HNH"/>
</dbReference>
<proteinExistence type="predicted"/>
<dbReference type="GO" id="GO:0004519">
    <property type="term" value="F:endonuclease activity"/>
    <property type="evidence" value="ECO:0007669"/>
    <property type="project" value="InterPro"/>
</dbReference>
<feature type="domain" description="HNH nuclease" evidence="2">
    <location>
        <begin position="35"/>
        <end position="83"/>
    </location>
</feature>
<feature type="compositionally biased region" description="Basic residues" evidence="1">
    <location>
        <begin position="14"/>
        <end position="23"/>
    </location>
</feature>
<gene>
    <name evidence="3" type="ORF">B4109_3008</name>
</gene>
<dbReference type="Proteomes" id="UP000075424">
    <property type="component" value="Unassembled WGS sequence"/>
</dbReference>
<evidence type="ECO:0000259" key="2">
    <source>
        <dbReference type="SMART" id="SM00507"/>
    </source>
</evidence>
<organism evidence="3 4">
    <name type="scientific">Geobacillus stearothermophilus</name>
    <name type="common">Bacillus stearothermophilus</name>
    <dbReference type="NCBI Taxonomy" id="1422"/>
    <lineage>
        <taxon>Bacteria</taxon>
        <taxon>Bacillati</taxon>
        <taxon>Bacillota</taxon>
        <taxon>Bacilli</taxon>
        <taxon>Bacillales</taxon>
        <taxon>Anoxybacillaceae</taxon>
        <taxon>Geobacillus</taxon>
    </lineage>
</organism>
<dbReference type="GO" id="GO:0003676">
    <property type="term" value="F:nucleic acid binding"/>
    <property type="evidence" value="ECO:0007669"/>
    <property type="project" value="InterPro"/>
</dbReference>
<dbReference type="SMART" id="SM00507">
    <property type="entry name" value="HNHc"/>
    <property type="match status" value="1"/>
</dbReference>
<dbReference type="AlphaFoldDB" id="A0A150MVW4"/>
<evidence type="ECO:0000313" key="4">
    <source>
        <dbReference type="Proteomes" id="UP000075424"/>
    </source>
</evidence>
<accession>A0A150MVW4</accession>
<dbReference type="CDD" id="cd00085">
    <property type="entry name" value="HNHc"/>
    <property type="match status" value="1"/>
</dbReference>
<sequence>MNFKECRAVPKKVPEKRRKRKAPSTKTRGSISKTEYNRMIEVFGCRCVICGDPRIEAHHVRFRSQGGRGKWRNLAPLCRRCHQAVHQNRALAERLMAMREDMFGKWYWADEYDLYERGLIKEPTKEKFEAFMRSEENEEMVRHRTGKEVGGW</sequence>
<evidence type="ECO:0000313" key="3">
    <source>
        <dbReference type="EMBL" id="KYD28545.1"/>
    </source>
</evidence>
<reference evidence="3 4" key="1">
    <citation type="submission" date="2016-01" db="EMBL/GenBank/DDBJ databases">
        <title>Draft Genome Sequences of Seven Thermophilic Sporeformers Isolated from Foods.</title>
        <authorList>
            <person name="Berendsen E.M."/>
            <person name="Wells-Bennik M.H."/>
            <person name="Krawcyk A.O."/>
            <person name="De Jong A."/>
            <person name="Holsappel S."/>
            <person name="Eijlander R.T."/>
            <person name="Kuipers O.P."/>
        </authorList>
    </citation>
    <scope>NUCLEOTIDE SEQUENCE [LARGE SCALE GENOMIC DNA]</scope>
    <source>
        <strain evidence="3 4">B4109</strain>
    </source>
</reference>
<name>A0A150MVW4_GEOSE</name>
<evidence type="ECO:0000256" key="1">
    <source>
        <dbReference type="SAM" id="MobiDB-lite"/>
    </source>
</evidence>